<dbReference type="EMBL" id="ATNL01000006">
    <property type="protein sequence ID" value="KON74947.1"/>
    <property type="molecule type" value="Genomic_DNA"/>
</dbReference>
<dbReference type="CDD" id="cd14814">
    <property type="entry name" value="Peptidase_M15"/>
    <property type="match status" value="1"/>
</dbReference>
<comment type="caution">
    <text evidence="3">The sequence shown here is derived from an EMBL/GenBank/DDBJ whole genome shotgun (WGS) entry which is preliminary data.</text>
</comment>
<dbReference type="Gene3D" id="3.30.1380.10">
    <property type="match status" value="1"/>
</dbReference>
<feature type="compositionally biased region" description="Low complexity" evidence="1">
    <location>
        <begin position="165"/>
        <end position="176"/>
    </location>
</feature>
<reference evidence="3 4" key="1">
    <citation type="journal article" date="2015" name="Sci. Rep.">
        <title>Functional and structural properties of a novel cellulosome-like multienzyme complex: efficient glycoside hydrolysis of water-insoluble 7-xylosyl-10-deacetylpaclitaxel.</title>
        <authorList>
            <person name="Dou T.Y."/>
            <person name="Luan H.W."/>
            <person name="Ge G.B."/>
            <person name="Dong M.M."/>
            <person name="Zou H.F."/>
            <person name="He Y.Q."/>
            <person name="Cui P."/>
            <person name="Wang J.Y."/>
            <person name="Hao D.C."/>
            <person name="Yang S.L."/>
            <person name="Yang L."/>
        </authorList>
    </citation>
    <scope>NUCLEOTIDE SEQUENCE [LARGE SCALE GENOMIC DNA]</scope>
    <source>
        <strain evidence="3 4">F16</strain>
    </source>
</reference>
<dbReference type="RefSeq" id="WP_053369418.1">
    <property type="nucleotide sequence ID" value="NZ_KQ435288.1"/>
</dbReference>
<evidence type="ECO:0000256" key="1">
    <source>
        <dbReference type="SAM" id="MobiDB-lite"/>
    </source>
</evidence>
<evidence type="ECO:0000259" key="2">
    <source>
        <dbReference type="Pfam" id="PF02557"/>
    </source>
</evidence>
<sequence>MGRHTASRASLTAALASAARRGAHGAARVAPRRRTLGAGAAVTAVALTASTAAAAFGSGTAPSAAGTGTTADATPASGETAASATPASATIGTVAADPETVEAAGDALQRAQFLTEEGAAGLTPEQVAQIEDARTRLSEAVTEVSSADRTPSLSGLPAVSVGTQPADPDAPSSATPDEQDAAEADDSPSAVDVLAESVPALDERGSDRASRTSARTPLGELAAAAPALDAALPDLTASDEPATSLSAESAADPDDAAPDASASAETATESPEEDAAAADTATASPDLATGSTDDAATTPAGDASPTGVPTSEEIASLTTELSTLLDAAGSGVTVEVVPGPPSAAEIAAQLDKWATSTAGYGNGQIPASALCELSFARGEQLRCDAAHQIEALNEKFREAFGGNLSVTDSYRSYASQVAVKASRGYFAAPPGMSNHGWALALDLGGGIQGYGTAQYEWMRANAPAYGWDNPEWARAGGSKNEPWHWEYGDLS</sequence>
<feature type="region of interest" description="Disordered" evidence="1">
    <location>
        <begin position="197"/>
        <end position="216"/>
    </location>
</feature>
<feature type="compositionally biased region" description="Polar residues" evidence="1">
    <location>
        <begin position="143"/>
        <end position="153"/>
    </location>
</feature>
<dbReference type="Pfam" id="PF02557">
    <property type="entry name" value="VanY"/>
    <property type="match status" value="1"/>
</dbReference>
<feature type="compositionally biased region" description="Basic and acidic residues" evidence="1">
    <location>
        <begin position="201"/>
        <end position="210"/>
    </location>
</feature>
<dbReference type="PANTHER" id="PTHR34385:SF1">
    <property type="entry name" value="PEPTIDOGLYCAN L-ALANYL-D-GLUTAMATE ENDOPEPTIDASE CWLK"/>
    <property type="match status" value="1"/>
</dbReference>
<keyword evidence="4" id="KW-1185">Reference proteome</keyword>
<organism evidence="3 4">
    <name type="scientific">Cellulosimicrobium cellulans F16</name>
    <dbReference type="NCBI Taxonomy" id="1350482"/>
    <lineage>
        <taxon>Bacteria</taxon>
        <taxon>Bacillati</taxon>
        <taxon>Actinomycetota</taxon>
        <taxon>Actinomycetes</taxon>
        <taxon>Micrococcales</taxon>
        <taxon>Promicromonosporaceae</taxon>
        <taxon>Cellulosimicrobium</taxon>
    </lineage>
</organism>
<feature type="compositionally biased region" description="Low complexity" evidence="1">
    <location>
        <begin position="277"/>
        <end position="307"/>
    </location>
</feature>
<evidence type="ECO:0000313" key="3">
    <source>
        <dbReference type="EMBL" id="KON74947.1"/>
    </source>
</evidence>
<dbReference type="GO" id="GO:0006508">
    <property type="term" value="P:proteolysis"/>
    <property type="evidence" value="ECO:0007669"/>
    <property type="project" value="InterPro"/>
</dbReference>
<dbReference type="InterPro" id="IPR003709">
    <property type="entry name" value="VanY-like_core_dom"/>
</dbReference>
<name>A0A0M0FC53_CELCE</name>
<gene>
    <name evidence="3" type="ORF">M768_03140</name>
</gene>
<feature type="region of interest" description="Disordered" evidence="1">
    <location>
        <begin position="141"/>
        <end position="190"/>
    </location>
</feature>
<dbReference type="PANTHER" id="PTHR34385">
    <property type="entry name" value="D-ALANYL-D-ALANINE CARBOXYPEPTIDASE"/>
    <property type="match status" value="1"/>
</dbReference>
<feature type="compositionally biased region" description="Low complexity" evidence="1">
    <location>
        <begin position="258"/>
        <end position="269"/>
    </location>
</feature>
<dbReference type="Proteomes" id="UP000037387">
    <property type="component" value="Unassembled WGS sequence"/>
</dbReference>
<dbReference type="AlphaFoldDB" id="A0A0M0FC53"/>
<dbReference type="InterPro" id="IPR052179">
    <property type="entry name" value="DD-CPase-like"/>
</dbReference>
<feature type="region of interest" description="Disordered" evidence="1">
    <location>
        <begin position="239"/>
        <end position="312"/>
    </location>
</feature>
<proteinExistence type="predicted"/>
<dbReference type="GO" id="GO:0008233">
    <property type="term" value="F:peptidase activity"/>
    <property type="evidence" value="ECO:0007669"/>
    <property type="project" value="InterPro"/>
</dbReference>
<feature type="region of interest" description="Disordered" evidence="1">
    <location>
        <begin position="59"/>
        <end position="87"/>
    </location>
</feature>
<dbReference type="SUPFAM" id="SSF55166">
    <property type="entry name" value="Hedgehog/DD-peptidase"/>
    <property type="match status" value="1"/>
</dbReference>
<protein>
    <recommendedName>
        <fullName evidence="2">D-alanyl-D-alanine carboxypeptidase-like core domain-containing protein</fullName>
    </recommendedName>
</protein>
<feature type="compositionally biased region" description="Acidic residues" evidence="1">
    <location>
        <begin position="177"/>
        <end position="186"/>
    </location>
</feature>
<accession>A0A0M0FC53</accession>
<dbReference type="InterPro" id="IPR009045">
    <property type="entry name" value="Zn_M74/Hedgehog-like"/>
</dbReference>
<feature type="domain" description="D-alanyl-D-alanine carboxypeptidase-like core" evidence="2">
    <location>
        <begin position="380"/>
        <end position="487"/>
    </location>
</feature>
<evidence type="ECO:0000313" key="4">
    <source>
        <dbReference type="Proteomes" id="UP000037387"/>
    </source>
</evidence>